<reference evidence="1 2" key="1">
    <citation type="submission" date="2016-11" db="EMBL/GenBank/DDBJ databases">
        <title>Rhizobium leguminosarum bv. viciae strain Vaf12 isolated from Vavilovia formosa root nodules from Russia, Dagestan.</title>
        <authorList>
            <person name="Kimeklis A."/>
        </authorList>
    </citation>
    <scope>NUCLEOTIDE SEQUENCE [LARGE SCALE GENOMIC DNA]</scope>
    <source>
        <strain evidence="1 2">Vaf-108</strain>
        <plasmid evidence="2">Plasmid unnamed1</plasmid>
    </source>
</reference>
<dbReference type="Proteomes" id="UP000183050">
    <property type="component" value="Plasmid unnamed1"/>
</dbReference>
<dbReference type="EMBL" id="CP018229">
    <property type="protein sequence ID" value="API55180.1"/>
    <property type="molecule type" value="Genomic_DNA"/>
</dbReference>
<gene>
    <name evidence="1" type="ORF">BMW22_26715</name>
</gene>
<sequence>MSSFGKTFLYGAFLASVTLATNVTNTFASSEKPEDAVASQMLKCLHLPPDAPKAYSILAVAVLKDGAADLVSINFRTPPSDWEKIAAPLVADAITDCEPYSSISGRVEFAVTPELIEAGPKN</sequence>
<protein>
    <submittedName>
        <fullName evidence="1">Uncharacterized protein</fullName>
    </submittedName>
</protein>
<evidence type="ECO:0000313" key="2">
    <source>
        <dbReference type="Proteomes" id="UP000183050"/>
    </source>
</evidence>
<dbReference type="RefSeq" id="WP_072640960.1">
    <property type="nucleotide sequence ID" value="NZ_CP018229.1"/>
</dbReference>
<evidence type="ECO:0000313" key="1">
    <source>
        <dbReference type="EMBL" id="API55180.1"/>
    </source>
</evidence>
<name>A0A1L3ZI04_RHILE</name>
<organism evidence="1 2">
    <name type="scientific">Rhizobium leguminosarum</name>
    <dbReference type="NCBI Taxonomy" id="384"/>
    <lineage>
        <taxon>Bacteria</taxon>
        <taxon>Pseudomonadati</taxon>
        <taxon>Pseudomonadota</taxon>
        <taxon>Alphaproteobacteria</taxon>
        <taxon>Hyphomicrobiales</taxon>
        <taxon>Rhizobiaceae</taxon>
        <taxon>Rhizobium/Agrobacterium group</taxon>
        <taxon>Rhizobium</taxon>
    </lineage>
</organism>
<keyword evidence="1" id="KW-0614">Plasmid</keyword>
<proteinExistence type="predicted"/>
<dbReference type="AlphaFoldDB" id="A0A1L3ZI04"/>
<accession>A0A1L3ZI04</accession>
<geneLocation type="plasmid" evidence="1">
    <name>unnamed1</name>
</geneLocation>